<evidence type="ECO:0000256" key="1">
    <source>
        <dbReference type="SAM" id="MobiDB-lite"/>
    </source>
</evidence>
<organism evidence="2 3">
    <name type="scientific">Pseudomonas fluorescens</name>
    <dbReference type="NCBI Taxonomy" id="294"/>
    <lineage>
        <taxon>Bacteria</taxon>
        <taxon>Pseudomonadati</taxon>
        <taxon>Pseudomonadota</taxon>
        <taxon>Gammaproteobacteria</taxon>
        <taxon>Pseudomonadales</taxon>
        <taxon>Pseudomonadaceae</taxon>
        <taxon>Pseudomonas</taxon>
    </lineage>
</organism>
<accession>A0A5E7Q4Q8</accession>
<proteinExistence type="predicted"/>
<dbReference type="EMBL" id="CABVIF010000061">
    <property type="protein sequence ID" value="VVP56841.1"/>
    <property type="molecule type" value="Genomic_DNA"/>
</dbReference>
<dbReference type="Proteomes" id="UP000327111">
    <property type="component" value="Unassembled WGS sequence"/>
</dbReference>
<dbReference type="AlphaFoldDB" id="A0A5E7Q4Q8"/>
<evidence type="ECO:0000313" key="2">
    <source>
        <dbReference type="EMBL" id="VVP56841.1"/>
    </source>
</evidence>
<sequence length="80" mass="8329">MMRAALAFTAPMTADRPMPPKPKMATVSPGLTLAVLSTAPIPVVTPQPSRQTFSSGASLAILATEISGNTVYSEKVEVPM</sequence>
<feature type="region of interest" description="Disordered" evidence="1">
    <location>
        <begin position="1"/>
        <end position="25"/>
    </location>
</feature>
<gene>
    <name evidence="2" type="ORF">PS854_05723</name>
</gene>
<evidence type="ECO:0000313" key="3">
    <source>
        <dbReference type="Proteomes" id="UP000327111"/>
    </source>
</evidence>
<reference evidence="2 3" key="1">
    <citation type="submission" date="2019-09" db="EMBL/GenBank/DDBJ databases">
        <authorList>
            <person name="Chandra G."/>
            <person name="Truman W A."/>
        </authorList>
    </citation>
    <scope>NUCLEOTIDE SEQUENCE [LARGE SCALE GENOMIC DNA]</scope>
    <source>
        <strain evidence="2">PS854</strain>
    </source>
</reference>
<name>A0A5E7Q4Q8_PSEFL</name>
<protein>
    <submittedName>
        <fullName evidence="2">Uncharacterized protein</fullName>
    </submittedName>
</protein>